<dbReference type="SUPFAM" id="SSF56112">
    <property type="entry name" value="Protein kinase-like (PK-like)"/>
    <property type="match status" value="1"/>
</dbReference>
<comment type="caution">
    <text evidence="2">The sequence shown here is derived from an EMBL/GenBank/DDBJ whole genome shotgun (WGS) entry which is preliminary data.</text>
</comment>
<organism evidence="2 3">
    <name type="scientific">Planktothricoides raciborskii FACHB-1370</name>
    <dbReference type="NCBI Taxonomy" id="2949576"/>
    <lineage>
        <taxon>Bacteria</taxon>
        <taxon>Bacillati</taxon>
        <taxon>Cyanobacteriota</taxon>
        <taxon>Cyanophyceae</taxon>
        <taxon>Oscillatoriophycideae</taxon>
        <taxon>Oscillatoriales</taxon>
        <taxon>Oscillatoriaceae</taxon>
        <taxon>Planktothricoides</taxon>
    </lineage>
</organism>
<dbReference type="Proteomes" id="UP000641954">
    <property type="component" value="Unassembled WGS sequence"/>
</dbReference>
<dbReference type="Pfam" id="PF01636">
    <property type="entry name" value="APH"/>
    <property type="match status" value="1"/>
</dbReference>
<dbReference type="InterPro" id="IPR002575">
    <property type="entry name" value="Aminoglycoside_PTrfase"/>
</dbReference>
<dbReference type="RefSeq" id="WP_054466273.1">
    <property type="nucleotide sequence ID" value="NZ_JACJSK010000038.1"/>
</dbReference>
<reference evidence="2 3" key="1">
    <citation type="journal article" date="2020" name="ISME J.">
        <title>Comparative genomics reveals insights into cyanobacterial evolution and habitat adaptation.</title>
        <authorList>
            <person name="Chen M.Y."/>
            <person name="Teng W.K."/>
            <person name="Zhao L."/>
            <person name="Hu C.X."/>
            <person name="Zhou Y.K."/>
            <person name="Han B.P."/>
            <person name="Song L.R."/>
            <person name="Shu W.S."/>
        </authorList>
    </citation>
    <scope>NUCLEOTIDE SEQUENCE [LARGE SCALE GENOMIC DNA]</scope>
    <source>
        <strain evidence="2 3">FACHB-1370</strain>
    </source>
</reference>
<dbReference type="PANTHER" id="PTHR21310">
    <property type="entry name" value="AMINOGLYCOSIDE PHOSPHOTRANSFERASE-RELATED-RELATED"/>
    <property type="match status" value="1"/>
</dbReference>
<protein>
    <submittedName>
        <fullName evidence="2">Aminoglycoside phosphotransferase family protein</fullName>
    </submittedName>
</protein>
<gene>
    <name evidence="2" type="ORF">H6G72_21815</name>
</gene>
<dbReference type="InterPro" id="IPR051678">
    <property type="entry name" value="AGP_Transferase"/>
</dbReference>
<accession>A0ABR8EJD2</accession>
<dbReference type="PROSITE" id="PS00109">
    <property type="entry name" value="PROTEIN_KINASE_TYR"/>
    <property type="match status" value="1"/>
</dbReference>
<feature type="domain" description="Aminoglycoside phosphotransferase" evidence="1">
    <location>
        <begin position="95"/>
        <end position="289"/>
    </location>
</feature>
<evidence type="ECO:0000313" key="3">
    <source>
        <dbReference type="Proteomes" id="UP000641954"/>
    </source>
</evidence>
<dbReference type="EMBL" id="JACJSK010000038">
    <property type="protein sequence ID" value="MBD2546432.1"/>
    <property type="molecule type" value="Genomic_DNA"/>
</dbReference>
<dbReference type="Gene3D" id="3.90.1200.10">
    <property type="match status" value="1"/>
</dbReference>
<keyword evidence="3" id="KW-1185">Reference proteome</keyword>
<name>A0ABR8EJD2_9CYAN</name>
<proteinExistence type="predicted"/>
<evidence type="ECO:0000313" key="2">
    <source>
        <dbReference type="EMBL" id="MBD2546432.1"/>
    </source>
</evidence>
<evidence type="ECO:0000259" key="1">
    <source>
        <dbReference type="Pfam" id="PF01636"/>
    </source>
</evidence>
<dbReference type="InterPro" id="IPR008266">
    <property type="entry name" value="Tyr_kinase_AS"/>
</dbReference>
<dbReference type="InterPro" id="IPR011009">
    <property type="entry name" value="Kinase-like_dom_sf"/>
</dbReference>
<sequence>MQKSRLSAFFGDLSAQKSGHQLTKILPNQPTANLGNLLPQLEIPWAKPGWFDAAESWIQTELQRQGLKAIAPIEVVKNWALAIILRVPTTEGMIYFKASSPLFAQEAEFTRILAQRYRQNIPEVLATCPDKSWILMREIEGEILENMGDIFHWEAALHQWAKFQISAIEHRSDLIACGWVDLGVEHIAKTLEGLFDPRLRLPWNYGKKLANRELLQLLPLVPKLQKVLEQFRELNIPDTLVHGDLSPRNIYLRDQGFVYFDWSDTCISHPFFDLIRFLYEISKDLPDVTDARSRIRNAYLAPWTIYAPMEQLVSTFEFASATLVSLYEAISDRLLRENWRNQWGNQWGNHWQGQTESAVSFYLQRLLIQVATYLHFFRHCQ</sequence>